<dbReference type="EMBL" id="JPRF03000021">
    <property type="protein sequence ID" value="OEV37139.1"/>
    <property type="molecule type" value="Genomic_DNA"/>
</dbReference>
<dbReference type="Proteomes" id="UP000037395">
    <property type="component" value="Unassembled WGS sequence"/>
</dbReference>
<evidence type="ECO:0000313" key="4">
    <source>
        <dbReference type="EMBL" id="OEV37139.1"/>
    </source>
</evidence>
<keyword evidence="5" id="KW-1185">Reference proteome</keyword>
<feature type="transmembrane region" description="Helical" evidence="2">
    <location>
        <begin position="575"/>
        <end position="593"/>
    </location>
</feature>
<feature type="transmembrane region" description="Helical" evidence="2">
    <location>
        <begin position="374"/>
        <end position="394"/>
    </location>
</feature>
<gene>
    <name evidence="3" type="ORF">GCM10010502_54610</name>
    <name evidence="4" type="ORF">HS99_0004790</name>
</gene>
<feature type="transmembrane region" description="Helical" evidence="2">
    <location>
        <begin position="455"/>
        <end position="472"/>
    </location>
</feature>
<evidence type="ECO:0000256" key="2">
    <source>
        <dbReference type="SAM" id="Phobius"/>
    </source>
</evidence>
<feature type="transmembrane region" description="Helical" evidence="2">
    <location>
        <begin position="811"/>
        <end position="831"/>
    </location>
</feature>
<reference evidence="5" key="4">
    <citation type="submission" date="2016-08" db="EMBL/GenBank/DDBJ databases">
        <title>Sequencing, assembly and comparative genomics of S. aureofaciens ATCC 10762.</title>
        <authorList>
            <person name="Gradnigo J.S."/>
            <person name="Johnson N."/>
            <person name="Somerville G.A."/>
        </authorList>
    </citation>
    <scope>NUCLEOTIDE SEQUENCE [LARGE SCALE GENOMIC DNA]</scope>
    <source>
        <strain evidence="5">ATCC 10762 / DSM 40127 / CCM 3239 / JCM 4008 / LMG 5968 / NBRC 12843 / NCIMB 8234 / A-377</strain>
    </source>
</reference>
<feature type="compositionally biased region" description="Polar residues" evidence="1">
    <location>
        <begin position="24"/>
        <end position="37"/>
    </location>
</feature>
<evidence type="ECO:0000313" key="3">
    <source>
        <dbReference type="EMBL" id="GGU93978.1"/>
    </source>
</evidence>
<keyword evidence="2" id="KW-0472">Membrane</keyword>
<feature type="transmembrane region" description="Helical" evidence="2">
    <location>
        <begin position="545"/>
        <end position="563"/>
    </location>
</feature>
<feature type="transmembrane region" description="Helical" evidence="2">
    <location>
        <begin position="284"/>
        <end position="302"/>
    </location>
</feature>
<feature type="transmembrane region" description="Helical" evidence="2">
    <location>
        <begin position="414"/>
        <end position="434"/>
    </location>
</feature>
<reference evidence="4 5" key="2">
    <citation type="submission" date="2014-07" db="EMBL/GenBank/DDBJ databases">
        <authorList>
            <person name="Zhang J.E."/>
            <person name="Yang H."/>
            <person name="Guo J."/>
            <person name="Deng Z."/>
            <person name="Luo H."/>
            <person name="Luo M."/>
            <person name="Zhao B."/>
        </authorList>
    </citation>
    <scope>NUCLEOTIDE SEQUENCE [LARGE SCALE GENOMIC DNA]</scope>
    <source>
        <strain evidence="4">ATCC 10762</strain>
        <strain evidence="5">ATCC 10762 / DSM 40127 / CCM 3239 / JCM 4008 / LMG 5968 / NBRC 12843 / NCIMB 8234 / A-377</strain>
    </source>
</reference>
<sequence length="891" mass="97988">MQSDQRVPGKQGHGALKYEDGGEVNTNTSPPSHGRNTGVRSAALYRWGLCAVPLLVLLALWGGRPARADAPSASSCHAEQLTAAHVNVELRLANHAHTTVEGRGVTTVRVPRSWEYAEGLLLEKSSVSYRNAMRCLLRDEQESGRPPQQYLRGREWRSSNPAVSVEPDWVEVEYPTIFWFDQPGMFRVGPWEVDVQPGQWKLSLVPPTALAGARWDSVAVDLGGLEASSVAPEPSAAGNGTMRWGDPDRPQESSSLLTVRVAPPWQRAWAAVSGKSAFLVSNKIGMAAWWVAMSAIVALAALRARRRPAHIEATGLEIRSSTVLLQWGLVSAVVSLTFLPPQYTLLGQDRWKILIGILVGWALTATARPKRSVLLAASLVAAVGGLVAGWPSLFGLPQKLFPPGTGSVHSFAPLVAMTAALLWLWLAGLALWTWRLACEGGLIRTPASPWRLRRLGPVLAVITILLLGWEWWTQDRGWERASWLSDRSVQEYGWLHRSFLSEHLVSYTIQLPAWCVAGTWVLTGIAIMALLRARDLAFPVPCADPTRLDCLLLAVFFAVVVAYRQGSYAGSQAGAVLWLVLDIAGFYALLAVGKRWAVLAQHLEGSGDTPRLSEAITEAGHSDLIARARRYRELTDELRDMEPGKSEGAASRHAAEKERHAVERELSGLHRWRSPTGTANTARPWLPVQFTVMDIALSWGPHARWWENARRAALLAAAFGLPGTLLILWFLYQGEQTEWMHTAQDSFGAPEMIRQFLLWELTAAGAGLVLGALWRLLPGRRGPTRALSLTAVYTLLIILGILGNLLTDQPLGNWAIAICQMLLVLTLTSLAMDADTFRAERRLWPSRFGLLLSIYQLRGFSAQIAYVLAQLAVLIAIAKFFIGPDIRTMKF</sequence>
<feature type="region of interest" description="Disordered" evidence="1">
    <location>
        <begin position="1"/>
        <end position="37"/>
    </location>
</feature>
<name>A0A1E7N8X6_KITAU</name>
<keyword evidence="2" id="KW-0812">Transmembrane</keyword>
<dbReference type="Pfam" id="PF19683">
    <property type="entry name" value="DUF6185"/>
    <property type="match status" value="1"/>
</dbReference>
<feature type="transmembrane region" description="Helical" evidence="2">
    <location>
        <begin position="44"/>
        <end position="63"/>
    </location>
</feature>
<reference evidence="4" key="3">
    <citation type="submission" date="2016-08" db="EMBL/GenBank/DDBJ databases">
        <title>Sequencing, Assembly and Comparative Genomics of S. aureofaciens ATCC 10762.</title>
        <authorList>
            <person name="Gradnigo J.S."/>
            <person name="Johnson N."/>
            <person name="Somerville G.A."/>
        </authorList>
    </citation>
    <scope>NUCLEOTIDE SEQUENCE [LARGE SCALE GENOMIC DNA]</scope>
    <source>
        <strain evidence="4">ATCC 10762</strain>
    </source>
</reference>
<dbReference type="Proteomes" id="UP000610124">
    <property type="component" value="Unassembled WGS sequence"/>
</dbReference>
<feature type="transmembrane region" description="Helical" evidence="2">
    <location>
        <begin position="864"/>
        <end position="882"/>
    </location>
</feature>
<feature type="region of interest" description="Disordered" evidence="1">
    <location>
        <begin position="230"/>
        <end position="251"/>
    </location>
</feature>
<feature type="transmembrane region" description="Helical" evidence="2">
    <location>
        <begin position="712"/>
        <end position="732"/>
    </location>
</feature>
<dbReference type="RefSeq" id="WP_030555691.1">
    <property type="nucleotide sequence ID" value="NZ_CP020567.1"/>
</dbReference>
<feature type="transmembrane region" description="Helical" evidence="2">
    <location>
        <begin position="752"/>
        <end position="774"/>
    </location>
</feature>
<feature type="transmembrane region" description="Helical" evidence="2">
    <location>
        <begin position="511"/>
        <end position="533"/>
    </location>
</feature>
<reference evidence="3" key="5">
    <citation type="submission" date="2020-09" db="EMBL/GenBank/DDBJ databases">
        <authorList>
            <person name="Sun Q."/>
            <person name="Ohkuma M."/>
        </authorList>
    </citation>
    <scope>NUCLEOTIDE SEQUENCE</scope>
    <source>
        <strain evidence="3">JCM 4434</strain>
    </source>
</reference>
<dbReference type="EMBL" id="BMUB01000015">
    <property type="protein sequence ID" value="GGU93978.1"/>
    <property type="molecule type" value="Genomic_DNA"/>
</dbReference>
<feature type="transmembrane region" description="Helical" evidence="2">
    <location>
        <begin position="323"/>
        <end position="339"/>
    </location>
</feature>
<dbReference type="InterPro" id="IPR046176">
    <property type="entry name" value="DUF6185"/>
</dbReference>
<dbReference type="AlphaFoldDB" id="A0A1E7N8X6"/>
<evidence type="ECO:0000256" key="1">
    <source>
        <dbReference type="SAM" id="MobiDB-lite"/>
    </source>
</evidence>
<evidence type="ECO:0000313" key="5">
    <source>
        <dbReference type="Proteomes" id="UP000037395"/>
    </source>
</evidence>
<reference evidence="3" key="1">
    <citation type="journal article" date="2014" name="Int. J. Syst. Evol. Microbiol.">
        <title>Complete genome sequence of Corynebacterium casei LMG S-19264T (=DSM 44701T), isolated from a smear-ripened cheese.</title>
        <authorList>
            <consortium name="US DOE Joint Genome Institute (JGI-PGF)"/>
            <person name="Walter F."/>
            <person name="Albersmeier A."/>
            <person name="Kalinowski J."/>
            <person name="Ruckert C."/>
        </authorList>
    </citation>
    <scope>NUCLEOTIDE SEQUENCE</scope>
    <source>
        <strain evidence="3">JCM 4434</strain>
    </source>
</reference>
<accession>A0A8H9HWI0</accession>
<proteinExistence type="predicted"/>
<feature type="transmembrane region" description="Helical" evidence="2">
    <location>
        <begin position="786"/>
        <end position="805"/>
    </location>
</feature>
<comment type="caution">
    <text evidence="4">The sequence shown here is derived from an EMBL/GenBank/DDBJ whole genome shotgun (WGS) entry which is preliminary data.</text>
</comment>
<accession>A0A1E7N8X6</accession>
<protein>
    <submittedName>
        <fullName evidence="4">Uncharacterized protein</fullName>
    </submittedName>
</protein>
<keyword evidence="2" id="KW-1133">Transmembrane helix</keyword>
<feature type="transmembrane region" description="Helical" evidence="2">
    <location>
        <begin position="351"/>
        <end position="367"/>
    </location>
</feature>
<organism evidence="4 5">
    <name type="scientific">Kitasatospora aureofaciens</name>
    <name type="common">Streptomyces aureofaciens</name>
    <dbReference type="NCBI Taxonomy" id="1894"/>
    <lineage>
        <taxon>Bacteria</taxon>
        <taxon>Bacillati</taxon>
        <taxon>Actinomycetota</taxon>
        <taxon>Actinomycetes</taxon>
        <taxon>Kitasatosporales</taxon>
        <taxon>Streptomycetaceae</taxon>
        <taxon>Kitasatospora</taxon>
    </lineage>
</organism>
<dbReference type="KEGG" id="kau:B6264_24205"/>